<dbReference type="RefSeq" id="WP_106927257.1">
    <property type="nucleotide sequence ID" value="NZ_PYFT01000001.1"/>
</dbReference>
<evidence type="ECO:0000256" key="4">
    <source>
        <dbReference type="ARBA" id="ARBA00022840"/>
    </source>
</evidence>
<dbReference type="SMART" id="SM00046">
    <property type="entry name" value="DAGKc"/>
    <property type="match status" value="1"/>
</dbReference>
<comment type="caution">
    <text evidence="6">The sequence shown here is derived from an EMBL/GenBank/DDBJ whole genome shotgun (WGS) entry which is preliminary data.</text>
</comment>
<reference evidence="6 7" key="1">
    <citation type="submission" date="2018-03" db="EMBL/GenBank/DDBJ databases">
        <title>Adhaeribacter sp. HMF7605 Genome sequencing and assembly.</title>
        <authorList>
            <person name="Kang H."/>
            <person name="Kang J."/>
            <person name="Cha I."/>
            <person name="Kim H."/>
            <person name="Joh K."/>
        </authorList>
    </citation>
    <scope>NUCLEOTIDE SEQUENCE [LARGE SCALE GENOMIC DNA]</scope>
    <source>
        <strain evidence="6 7">HMF7605</strain>
    </source>
</reference>
<dbReference type="InterPro" id="IPR017438">
    <property type="entry name" value="ATP-NAD_kinase_N"/>
</dbReference>
<organism evidence="6 7">
    <name type="scientific">Adhaeribacter arboris</name>
    <dbReference type="NCBI Taxonomy" id="2072846"/>
    <lineage>
        <taxon>Bacteria</taxon>
        <taxon>Pseudomonadati</taxon>
        <taxon>Bacteroidota</taxon>
        <taxon>Cytophagia</taxon>
        <taxon>Cytophagales</taxon>
        <taxon>Hymenobacteraceae</taxon>
        <taxon>Adhaeribacter</taxon>
    </lineage>
</organism>
<keyword evidence="3" id="KW-0418">Kinase</keyword>
<proteinExistence type="predicted"/>
<dbReference type="InterPro" id="IPR016064">
    <property type="entry name" value="NAD/diacylglycerol_kinase_sf"/>
</dbReference>
<dbReference type="InterPro" id="IPR050187">
    <property type="entry name" value="Lipid_Phosphate_FormReg"/>
</dbReference>
<keyword evidence="4" id="KW-0067">ATP-binding</keyword>
<gene>
    <name evidence="6" type="ORF">AHMF7605_05575</name>
</gene>
<dbReference type="PANTHER" id="PTHR12358">
    <property type="entry name" value="SPHINGOSINE KINASE"/>
    <property type="match status" value="1"/>
</dbReference>
<protein>
    <recommendedName>
        <fullName evidence="5">DAGKc domain-containing protein</fullName>
    </recommendedName>
</protein>
<dbReference type="PANTHER" id="PTHR12358:SF106">
    <property type="entry name" value="LIPID KINASE YEGS"/>
    <property type="match status" value="1"/>
</dbReference>
<dbReference type="Gene3D" id="3.40.50.10330">
    <property type="entry name" value="Probable inorganic polyphosphate/atp-NAD kinase, domain 1"/>
    <property type="match status" value="1"/>
</dbReference>
<evidence type="ECO:0000313" key="7">
    <source>
        <dbReference type="Proteomes" id="UP000240357"/>
    </source>
</evidence>
<accession>A0A2T2YC07</accession>
<evidence type="ECO:0000259" key="5">
    <source>
        <dbReference type="PROSITE" id="PS50146"/>
    </source>
</evidence>
<dbReference type="GO" id="GO:0005886">
    <property type="term" value="C:plasma membrane"/>
    <property type="evidence" value="ECO:0007669"/>
    <property type="project" value="TreeGrafter"/>
</dbReference>
<dbReference type="Gene3D" id="2.60.200.40">
    <property type="match status" value="1"/>
</dbReference>
<dbReference type="EMBL" id="PYFT01000001">
    <property type="protein sequence ID" value="PSR53034.1"/>
    <property type="molecule type" value="Genomic_DNA"/>
</dbReference>
<evidence type="ECO:0000256" key="2">
    <source>
        <dbReference type="ARBA" id="ARBA00022741"/>
    </source>
</evidence>
<evidence type="ECO:0000313" key="6">
    <source>
        <dbReference type="EMBL" id="PSR53034.1"/>
    </source>
</evidence>
<dbReference type="Pfam" id="PF19279">
    <property type="entry name" value="YegS_C"/>
    <property type="match status" value="1"/>
</dbReference>
<feature type="domain" description="DAGKc" evidence="5">
    <location>
        <begin position="5"/>
        <end position="135"/>
    </location>
</feature>
<evidence type="ECO:0000256" key="1">
    <source>
        <dbReference type="ARBA" id="ARBA00022679"/>
    </source>
</evidence>
<dbReference type="InterPro" id="IPR045540">
    <property type="entry name" value="YegS/DAGK_C"/>
</dbReference>
<dbReference type="PROSITE" id="PS50146">
    <property type="entry name" value="DAGK"/>
    <property type="match status" value="1"/>
</dbReference>
<name>A0A2T2YC07_9BACT</name>
<dbReference type="GO" id="GO:0005524">
    <property type="term" value="F:ATP binding"/>
    <property type="evidence" value="ECO:0007669"/>
    <property type="project" value="UniProtKB-KW"/>
</dbReference>
<keyword evidence="1" id="KW-0808">Transferase</keyword>
<keyword evidence="7" id="KW-1185">Reference proteome</keyword>
<dbReference type="OrthoDB" id="9786026at2"/>
<dbReference type="Proteomes" id="UP000240357">
    <property type="component" value="Unassembled WGS sequence"/>
</dbReference>
<keyword evidence="2" id="KW-0547">Nucleotide-binding</keyword>
<dbReference type="GO" id="GO:0016301">
    <property type="term" value="F:kinase activity"/>
    <property type="evidence" value="ECO:0007669"/>
    <property type="project" value="UniProtKB-KW"/>
</dbReference>
<sequence length="301" mass="33187">MPANASFHKLLFIINPISGDVDKGDLVKAISDYCHQHQIKYKVYKTTGEGDFTKLKQQVRTYEPDAIIAAGGDGTVGLAAKVVNHTSTPLGIIPLGSGNGLSKDLGIPQNMEEALALVSNHTIKAIDTLELNGHPCFHIGDLGFNALVVARYSEAESRGPQTYALIAFQEYLNYECHQYRVETDQETFEGEAFMLTITNSNAFGSNVKINPHGIIDDGIFEICLIESFPKMAAFKLMYNLYTETPEESEYTRILSCKSATIYNYTDTLAQIDGEVVELGKKIDVKLLPKSLRVVVPVEQTN</sequence>
<dbReference type="InterPro" id="IPR001206">
    <property type="entry name" value="Diacylglycerol_kinase_cat_dom"/>
</dbReference>
<dbReference type="AlphaFoldDB" id="A0A2T2YC07"/>
<dbReference type="SUPFAM" id="SSF111331">
    <property type="entry name" value="NAD kinase/diacylglycerol kinase-like"/>
    <property type="match status" value="1"/>
</dbReference>
<dbReference type="Pfam" id="PF00781">
    <property type="entry name" value="DAGK_cat"/>
    <property type="match status" value="1"/>
</dbReference>
<evidence type="ECO:0000256" key="3">
    <source>
        <dbReference type="ARBA" id="ARBA00022777"/>
    </source>
</evidence>